<proteinExistence type="predicted"/>
<dbReference type="Proteomes" id="UP001227268">
    <property type="component" value="Unassembled WGS sequence"/>
</dbReference>
<keyword evidence="2" id="KW-1185">Reference proteome</keyword>
<organism evidence="1 2">
    <name type="scientific">Naganishia friedmannii</name>
    <dbReference type="NCBI Taxonomy" id="89922"/>
    <lineage>
        <taxon>Eukaryota</taxon>
        <taxon>Fungi</taxon>
        <taxon>Dikarya</taxon>
        <taxon>Basidiomycota</taxon>
        <taxon>Agaricomycotina</taxon>
        <taxon>Tremellomycetes</taxon>
        <taxon>Filobasidiales</taxon>
        <taxon>Filobasidiaceae</taxon>
        <taxon>Naganishia</taxon>
    </lineage>
</organism>
<comment type="caution">
    <text evidence="1">The sequence shown here is derived from an EMBL/GenBank/DDBJ whole genome shotgun (WGS) entry which is preliminary data.</text>
</comment>
<evidence type="ECO:0000313" key="2">
    <source>
        <dbReference type="Proteomes" id="UP001227268"/>
    </source>
</evidence>
<accession>A0ACC2VH15</accession>
<sequence>MSHQPPLLPSRQSQRAPEGNQQATLPPALPPRTAKPLGSLNARKPEQVAEPVQLLPKDDDNDNDDTAQPAADAAAADDPPPVHAPRFIAPAPSSSTNNANPLQNFIQPLLLLLALNPSDTPDEAALRKQLEEEQISRYMGSFSRHVQYLRMDGGTGAAAGGVPVPVLQSVQDAAGQPMLEKPHREKFRLSALPEDGPRTTDDDVSSVPCELQESGGGGDIDWFGYYAALAVYYLHLHLPSLRPVTTSLPPTTPGHPQSEGAPPRIREPFTISRLRSSVERLYVDTRSPWEALVMRVGEVVMWRDVGASLKWLSVYVLLTLTNTFTPFLLSIPLYHLIRERLFPPSVAQLREKEREATERLREGHELASDIVQHPPSVSSTYLPTMTLPGGLGGEFATEAAMRGFGLARDSVASYAFGDGGGGGSSGLEHIGDEGGGAVNEDILRPHVKKFVSGVMKQGQAPAPRATGTASITALDPVQGKSMDEETDASLSAAPLTGKRGKKEKKVKTATATATEKSKTGKLRDKWEQFKVVHGTGLIVVLDDLAILLLAILGTHFMPAFWMLKLFQVAIGVVLFIVIPVAARMERYEPISASMTSAPTMAEHVINVMRDRAARGEPLPEYRPPVKAPSRKETALSTSGSITTSAYASTTSLPLTTTEIQEQVVRVDNESDTESISAATATGNAKRKVDWGAMRDQAVAHAHMGTQWWQTGKELWKGEKKVQFSWKGSSEDWENIENSALAARQVSLGAKGPGIHLSVHSTGEQSPYIKEGVSYLARHAGYTGQLYLSSEGLMFVPMIGSAAETEKTSQSASATAAAEEVTHEPEQVEKKGPERQRPEVQVPMSQIVGMRKSNKTAMGVVVSAGLQIDVADGSLGDSAGIRRNSRVELISFEKMQQMTLLRALSSSPSLHAHCNVVYPSASGPWNITTNYDGSAQRSGSAFLGRRVSAAEQPLLDDRRNEHPTDKHTPPSSDSSRTDDDSSRDRQEEGRILELARQYTRQTTRSFHPSGEFDPDDVLRPNRGTVYDPFSDNFNSREWIKSLLAITSRDPEKYPRRTAGIAFKNLSVHGFASDVEYQPTVTNIVLSGLGFIWDVVARRKRKVEIIRHFDGIVEAGEMLVVLGPPGSGCTTFLKTITGETHGIFVSDDAYINYQGIAPKQMHSNFRGEAIYAAEQDIHFPQLRVGDTLDFAAEARAPRDPPGGMKKREYAHILVGSEYVRGVSGGERKRVSIAEAMLAGAPLQAWDNSTRGLDSANAIEFCKNLRGTTDILGNTACVAIYQSPQAAYDYFDKVVLIYQGEQCFFGSTKKAKDFFVRMGFECPERQTVPDFLTSLTSPSERIIRAGFEGRVPQTPAEFAAAWRASEEYAQLQHDLQDYDERYPIGGKSYDAFRVSRRAQQSKRLSPKSPYTLSYKAQVALCLRRGFWRLKADPSLTLFQLFFNSTMALIVSSVFYNLPDDTSSFYSRGALLFFAILLNAFGSALEILTLYAQRPIVEKHVRFAFYHASAEAFASMITDMPYKILNSILFNIILYFMAHLRRTPGAFFFFYLISNFGIIIGFMLFLMGIYLGATELVSSKKSKGEVLVFPRDAMPKRDRRANDEEAGKSQPGIISEKSAQQETKEVAGIQHQTAIFHWENVIYDIKIKREKRRILDHVAGWVKPGTLTCFMGVSGAGKTTLLDVLASRVTMGVIDGEMLVDGRPRDDSFQRKTGYVQQQDLHLSTSTVREALRFSALLRQPAQVPRQEKLDYVEEVIKLLEMETYSNAVVGVLGEGLNVEQRKRLTIGVELVAKPELLLFLDEPTSGLDSQTSWSIVQLLQKLADHGQAILCTIHQPSAQLFSQFNRLLLLAAGGKQIYFGAVGHNSTTLISYFERNGARPCGANENPAEYMLSAIGATPGASTDVDWHQTWLQSPENKDVKAELDRMKRELPNKAATLATADDRTSRREFAAPFWVQMKEVLRRVFQQWWRTPSYIWSKVALCVGSSLFIGFSFFNAGTSVQALQNQLFSVFMLFTIFGQLVQQIMPHFVTQRDLYEVRERPSKTYSWKVFMLSNIIVELPWNSLMAVLIFFCWYYPIGFYHNASDAVHIRGFLMFLLVWTFLLFTSTFAHLVIAFNTTAENGGSIANLLFSLCLIFCGVLASKEAMPGFWVFMYRVSPFTYLTSAMLSTGVGNTQVVCASNEYLHFQPPPGQTCQQWIEPYERAAGGYMQNPDATSDCSFCSVSSTNTVLATYNIYYGDRWRNLGLMFAYILFNVFAALGMYWVARVPKNPRRMRKPKGGQ</sequence>
<dbReference type="EMBL" id="JASBWT010000014">
    <property type="protein sequence ID" value="KAJ9098695.1"/>
    <property type="molecule type" value="Genomic_DNA"/>
</dbReference>
<reference evidence="1" key="1">
    <citation type="submission" date="2023-04" db="EMBL/GenBank/DDBJ databases">
        <title>Draft Genome sequencing of Naganishia species isolated from polar environments using Oxford Nanopore Technology.</title>
        <authorList>
            <person name="Leo P."/>
            <person name="Venkateswaran K."/>
        </authorList>
    </citation>
    <scope>NUCLEOTIDE SEQUENCE</scope>
    <source>
        <strain evidence="1">MNA-CCFEE 5423</strain>
    </source>
</reference>
<evidence type="ECO:0000313" key="1">
    <source>
        <dbReference type="EMBL" id="KAJ9098695.1"/>
    </source>
</evidence>
<name>A0ACC2VH15_9TREE</name>
<protein>
    <submittedName>
        <fullName evidence="1">Uncharacterized protein</fullName>
    </submittedName>
</protein>
<gene>
    <name evidence="1" type="ORF">QFC21_004343</name>
</gene>